<keyword evidence="1" id="KW-0732">Signal</keyword>
<protein>
    <submittedName>
        <fullName evidence="2">Uncharacterized protein</fullName>
    </submittedName>
</protein>
<dbReference type="RefSeq" id="WP_203168777.1">
    <property type="nucleotide sequence ID" value="NZ_JAEVLS010000004.1"/>
</dbReference>
<organism evidence="2 3">
    <name type="scientific">Steroidobacter gossypii</name>
    <dbReference type="NCBI Taxonomy" id="2805490"/>
    <lineage>
        <taxon>Bacteria</taxon>
        <taxon>Pseudomonadati</taxon>
        <taxon>Pseudomonadota</taxon>
        <taxon>Gammaproteobacteria</taxon>
        <taxon>Steroidobacterales</taxon>
        <taxon>Steroidobacteraceae</taxon>
        <taxon>Steroidobacter</taxon>
    </lineage>
</organism>
<feature type="signal peptide" evidence="1">
    <location>
        <begin position="1"/>
        <end position="25"/>
    </location>
</feature>
<proteinExistence type="predicted"/>
<evidence type="ECO:0000313" key="3">
    <source>
        <dbReference type="Proteomes" id="UP000661077"/>
    </source>
</evidence>
<gene>
    <name evidence="2" type="ORF">JM946_18170</name>
</gene>
<name>A0ABS1X0B4_9GAMM</name>
<feature type="chain" id="PRO_5047446987" evidence="1">
    <location>
        <begin position="26"/>
        <end position="164"/>
    </location>
</feature>
<sequence length="164" mass="17248">MKPMIGVAAVTASLLVGGATLSVGAGQVSDVTQQSASHQKMTTCSNRTIKGAYGIQMQGTRRVPGGTELEQMIGVVTRTFDGAGNFTQIDNAKGSLSGIVFDRPGSGTYVVNPDCTGRTLFQPAPGVSIEERMVIVDYGHEVRSITVSPEQAMISTVGKRVGWR</sequence>
<dbReference type="EMBL" id="JAEVLS010000004">
    <property type="protein sequence ID" value="MBM0106661.1"/>
    <property type="molecule type" value="Genomic_DNA"/>
</dbReference>
<keyword evidence="3" id="KW-1185">Reference proteome</keyword>
<comment type="caution">
    <text evidence="2">The sequence shown here is derived from an EMBL/GenBank/DDBJ whole genome shotgun (WGS) entry which is preliminary data.</text>
</comment>
<reference evidence="2 3" key="1">
    <citation type="journal article" date="2021" name="Int. J. Syst. Evol. Microbiol.">
        <title>Steroidobacter gossypii sp. nov., isolated from soil of cotton cropping field.</title>
        <authorList>
            <person name="Huang R."/>
            <person name="Yang S."/>
            <person name="Zhen C."/>
            <person name="Liu W."/>
        </authorList>
    </citation>
    <scope>NUCLEOTIDE SEQUENCE [LARGE SCALE GENOMIC DNA]</scope>
    <source>
        <strain evidence="2 3">S1-65</strain>
    </source>
</reference>
<evidence type="ECO:0000256" key="1">
    <source>
        <dbReference type="SAM" id="SignalP"/>
    </source>
</evidence>
<dbReference type="Proteomes" id="UP000661077">
    <property type="component" value="Unassembled WGS sequence"/>
</dbReference>
<evidence type="ECO:0000313" key="2">
    <source>
        <dbReference type="EMBL" id="MBM0106661.1"/>
    </source>
</evidence>
<accession>A0ABS1X0B4</accession>